<dbReference type="Pfam" id="PF02674">
    <property type="entry name" value="Colicin_V"/>
    <property type="match status" value="1"/>
</dbReference>
<feature type="transmembrane region" description="Helical" evidence="5">
    <location>
        <begin position="67"/>
        <end position="87"/>
    </location>
</feature>
<reference evidence="6 7" key="1">
    <citation type="submission" date="2016-10" db="EMBL/GenBank/DDBJ databases">
        <authorList>
            <person name="de Groot N.N."/>
        </authorList>
    </citation>
    <scope>NUCLEOTIDE SEQUENCE [LARGE SCALE GENOMIC DNA]</scope>
    <source>
        <strain evidence="6 7">DSM 21632</strain>
    </source>
</reference>
<keyword evidence="7" id="KW-1185">Reference proteome</keyword>
<feature type="transmembrane region" description="Helical" evidence="5">
    <location>
        <begin position="108"/>
        <end position="132"/>
    </location>
</feature>
<evidence type="ECO:0000256" key="1">
    <source>
        <dbReference type="ARBA" id="ARBA00004141"/>
    </source>
</evidence>
<evidence type="ECO:0000313" key="6">
    <source>
        <dbReference type="EMBL" id="SDI40487.1"/>
    </source>
</evidence>
<proteinExistence type="predicted"/>
<evidence type="ECO:0000313" key="7">
    <source>
        <dbReference type="Proteomes" id="UP000199163"/>
    </source>
</evidence>
<evidence type="ECO:0000256" key="2">
    <source>
        <dbReference type="ARBA" id="ARBA00022692"/>
    </source>
</evidence>
<sequence length="164" mass="18247">MLINIIIILLLAGSFFIGLKQGFISKFIRLTSFILSLFAGFYFYQPIAEWLRTWLPYPSALGAAFEGLFYTVIGFLLIFLVTTMIVASLGRILQMFASLPILRTVNKALGGIFGVVKTYVIILLLLIGISFFPIDSLHVLVNESTIAMTMLENTPIVSDLHSFS</sequence>
<dbReference type="PANTHER" id="PTHR37306">
    <property type="entry name" value="COLICIN V PRODUCTION PROTEIN"/>
    <property type="match status" value="1"/>
</dbReference>
<dbReference type="RefSeq" id="WP_175487590.1">
    <property type="nucleotide sequence ID" value="NZ_FNDK01000044.1"/>
</dbReference>
<keyword evidence="3 5" id="KW-1133">Transmembrane helix</keyword>
<protein>
    <submittedName>
        <fullName evidence="6">Uncharacterized membrane protein, required for colicin V production</fullName>
    </submittedName>
</protein>
<dbReference type="Proteomes" id="UP000199163">
    <property type="component" value="Unassembled WGS sequence"/>
</dbReference>
<dbReference type="PANTHER" id="PTHR37306:SF1">
    <property type="entry name" value="COLICIN V PRODUCTION PROTEIN"/>
    <property type="match status" value="1"/>
</dbReference>
<feature type="transmembrane region" description="Helical" evidence="5">
    <location>
        <begin position="30"/>
        <end position="47"/>
    </location>
</feature>
<dbReference type="STRING" id="568899.SAMN05192534_14411"/>
<gene>
    <name evidence="6" type="ORF">SAMN05192534_14411</name>
</gene>
<feature type="transmembrane region" description="Helical" evidence="5">
    <location>
        <begin position="6"/>
        <end position="23"/>
    </location>
</feature>
<keyword evidence="4 5" id="KW-0472">Membrane</keyword>
<accession>A0A1G8KAS1</accession>
<name>A0A1G8KAS1_9BACI</name>
<dbReference type="InterPro" id="IPR003825">
    <property type="entry name" value="Colicin-V_CvpA"/>
</dbReference>
<organism evidence="6 7">
    <name type="scientific">Alteribacillus persepolensis</name>
    <dbReference type="NCBI Taxonomy" id="568899"/>
    <lineage>
        <taxon>Bacteria</taxon>
        <taxon>Bacillati</taxon>
        <taxon>Bacillota</taxon>
        <taxon>Bacilli</taxon>
        <taxon>Bacillales</taxon>
        <taxon>Bacillaceae</taxon>
        <taxon>Alteribacillus</taxon>
    </lineage>
</organism>
<dbReference type="EMBL" id="FNDK01000044">
    <property type="protein sequence ID" value="SDI40487.1"/>
    <property type="molecule type" value="Genomic_DNA"/>
</dbReference>
<comment type="subcellular location">
    <subcellularLocation>
        <location evidence="1">Membrane</location>
        <topology evidence="1">Multi-pass membrane protein</topology>
    </subcellularLocation>
</comment>
<dbReference type="GO" id="GO:0016020">
    <property type="term" value="C:membrane"/>
    <property type="evidence" value="ECO:0007669"/>
    <property type="project" value="UniProtKB-SubCell"/>
</dbReference>
<evidence type="ECO:0000256" key="4">
    <source>
        <dbReference type="ARBA" id="ARBA00023136"/>
    </source>
</evidence>
<evidence type="ECO:0000256" key="3">
    <source>
        <dbReference type="ARBA" id="ARBA00022989"/>
    </source>
</evidence>
<evidence type="ECO:0000256" key="5">
    <source>
        <dbReference type="SAM" id="Phobius"/>
    </source>
</evidence>
<dbReference type="AlphaFoldDB" id="A0A1G8KAS1"/>
<keyword evidence="2 5" id="KW-0812">Transmembrane</keyword>
<dbReference type="GO" id="GO:0009403">
    <property type="term" value="P:toxin biosynthetic process"/>
    <property type="evidence" value="ECO:0007669"/>
    <property type="project" value="InterPro"/>
</dbReference>